<evidence type="ECO:0000313" key="1">
    <source>
        <dbReference type="EMBL" id="BBD72378.1"/>
    </source>
</evidence>
<gene>
    <name evidence="2" type="ORF">GCM10007116_13880</name>
    <name evidence="1" type="ORF">HS1genome_0767</name>
</gene>
<dbReference type="EMBL" id="BMQS01000011">
    <property type="protein sequence ID" value="GGT97528.1"/>
    <property type="molecule type" value="Genomic_DNA"/>
</dbReference>
<dbReference type="Proteomes" id="UP000616143">
    <property type="component" value="Unassembled WGS sequence"/>
</dbReference>
<accession>A0A348B2H6</accession>
<keyword evidence="3" id="KW-1185">Reference proteome</keyword>
<dbReference type="OrthoDB" id="24975at2157"/>
<dbReference type="Pfam" id="PF19027">
    <property type="entry name" value="DUF5752"/>
    <property type="match status" value="1"/>
</dbReference>
<dbReference type="InterPro" id="IPR044036">
    <property type="entry name" value="DUF5752"/>
</dbReference>
<protein>
    <submittedName>
        <fullName evidence="1">Uncharacterized protein</fullName>
    </submittedName>
</protein>
<sequence length="222" mass="25434">MLELLDSRGKGVELELYGAYYPPIYTGVKALDVEGLLRGLERVDGLSVFYHVFHPIFSSHIIPDDVHNDFAFWIRDELGDSTLAHLVSDVPGEEPRTVEDVRRDLIKILSGASEELRQRKAKRPFSFLTCVPVVYPIDVKLSTLGQLLDQVAMMPARALVYHFVFRRVMGYSKTNDFSQWLTENFGLDEVSIKLSKIDPQTYTDEERMREDVLNVLRGELLK</sequence>
<proteinExistence type="predicted"/>
<reference evidence="2" key="4">
    <citation type="submission" date="2020-09" db="EMBL/GenBank/DDBJ databases">
        <authorList>
            <person name="Sun Q."/>
            <person name="Ohkuma M."/>
        </authorList>
    </citation>
    <scope>NUCLEOTIDE SEQUENCE</scope>
    <source>
        <strain evidence="2">JCM 31740</strain>
    </source>
</reference>
<dbReference type="RefSeq" id="WP_126449704.1">
    <property type="nucleotide sequence ID" value="NZ_AP018553.1"/>
</dbReference>
<dbReference type="AlphaFoldDB" id="A0A348B2H6"/>
<reference evidence="3" key="2">
    <citation type="submission" date="2018-04" db="EMBL/GenBank/DDBJ databases">
        <title>Complete genome sequence of Sulfodiicoccus acidiphilus strain HS-1.</title>
        <authorList>
            <person name="Sakai H.D."/>
            <person name="Kurosawa N."/>
        </authorList>
    </citation>
    <scope>NUCLEOTIDE SEQUENCE [LARGE SCALE GENOMIC DNA]</scope>
    <source>
        <strain evidence="3">HS-1</strain>
    </source>
</reference>
<dbReference type="KEGG" id="sacd:HS1genome_0767"/>
<evidence type="ECO:0000313" key="2">
    <source>
        <dbReference type="EMBL" id="GGT97528.1"/>
    </source>
</evidence>
<name>A0A348B2H6_9CREN</name>
<evidence type="ECO:0000313" key="3">
    <source>
        <dbReference type="Proteomes" id="UP000276741"/>
    </source>
</evidence>
<dbReference type="GeneID" id="38666273"/>
<dbReference type="Proteomes" id="UP000276741">
    <property type="component" value="Chromosome"/>
</dbReference>
<reference evidence="1" key="3">
    <citation type="journal article" date="2019" name="BMC Res. Notes">
        <title>Complete genome sequence of the Sulfodiicoccus acidiphilus strain HS-1T, the first crenarchaeon that lacks polB3, isolated from an acidic hot spring in Ohwaku-dani, Hakone, Japan.</title>
        <authorList>
            <person name="Sakai H.D."/>
            <person name="Kurosawa N."/>
        </authorList>
    </citation>
    <scope>NUCLEOTIDE SEQUENCE</scope>
    <source>
        <strain evidence="1">HS-1</strain>
    </source>
</reference>
<dbReference type="EMBL" id="AP018553">
    <property type="protein sequence ID" value="BBD72378.1"/>
    <property type="molecule type" value="Genomic_DNA"/>
</dbReference>
<reference evidence="2" key="1">
    <citation type="journal article" date="2014" name="Int. J. Syst. Evol. Microbiol.">
        <title>Complete genome sequence of Corynebacterium casei LMG S-19264T (=DSM 44701T), isolated from a smear-ripened cheese.</title>
        <authorList>
            <consortium name="US DOE Joint Genome Institute (JGI-PGF)"/>
            <person name="Walter F."/>
            <person name="Albersmeier A."/>
            <person name="Kalinowski J."/>
            <person name="Ruckert C."/>
        </authorList>
    </citation>
    <scope>NUCLEOTIDE SEQUENCE</scope>
    <source>
        <strain evidence="2">JCM 31740</strain>
    </source>
</reference>
<organism evidence="1 3">
    <name type="scientific">Sulfodiicoccus acidiphilus</name>
    <dbReference type="NCBI Taxonomy" id="1670455"/>
    <lineage>
        <taxon>Archaea</taxon>
        <taxon>Thermoproteota</taxon>
        <taxon>Thermoprotei</taxon>
        <taxon>Sulfolobales</taxon>
        <taxon>Sulfolobaceae</taxon>
        <taxon>Sulfodiicoccus</taxon>
    </lineage>
</organism>